<keyword evidence="9" id="KW-0472">Membrane</keyword>
<sequence length="100" mass="11164">MKVYSLTFYIAYTTDGILSCGLTHMAVTHLDLVKCNMQIDPTKYKSILSGFGVLLKEQGVKAFSMVIADVEVVQGKSQHNFLGGWLMGILEERNWVLHPS</sequence>
<accession>A0AAN9PUD5</accession>
<keyword evidence="7" id="KW-1133">Transmembrane helix</keyword>
<evidence type="ECO:0000256" key="9">
    <source>
        <dbReference type="ARBA" id="ARBA00023136"/>
    </source>
</evidence>
<evidence type="ECO:0000256" key="7">
    <source>
        <dbReference type="ARBA" id="ARBA00022989"/>
    </source>
</evidence>
<evidence type="ECO:0000313" key="10">
    <source>
        <dbReference type="EMBL" id="KAK7309648.1"/>
    </source>
</evidence>
<gene>
    <name evidence="10" type="ORF">RJT34_06547</name>
</gene>
<dbReference type="GO" id="GO:1990547">
    <property type="term" value="P:mitochondrial phosphate ion transmembrane transport"/>
    <property type="evidence" value="ECO:0007669"/>
    <property type="project" value="InterPro"/>
</dbReference>
<comment type="caution">
    <text evidence="10">The sequence shown here is derived from an EMBL/GenBank/DDBJ whole genome shotgun (WGS) entry which is preliminary data.</text>
</comment>
<name>A0AAN9PUD5_CLITE</name>
<organism evidence="10 11">
    <name type="scientific">Clitoria ternatea</name>
    <name type="common">Butterfly pea</name>
    <dbReference type="NCBI Taxonomy" id="43366"/>
    <lineage>
        <taxon>Eukaryota</taxon>
        <taxon>Viridiplantae</taxon>
        <taxon>Streptophyta</taxon>
        <taxon>Embryophyta</taxon>
        <taxon>Tracheophyta</taxon>
        <taxon>Spermatophyta</taxon>
        <taxon>Magnoliopsida</taxon>
        <taxon>eudicotyledons</taxon>
        <taxon>Gunneridae</taxon>
        <taxon>Pentapetalae</taxon>
        <taxon>rosids</taxon>
        <taxon>fabids</taxon>
        <taxon>Fabales</taxon>
        <taxon>Fabaceae</taxon>
        <taxon>Papilionoideae</taxon>
        <taxon>50 kb inversion clade</taxon>
        <taxon>NPAAA clade</taxon>
        <taxon>indigoferoid/millettioid clade</taxon>
        <taxon>Phaseoleae</taxon>
        <taxon>Clitoria</taxon>
    </lineage>
</organism>
<keyword evidence="5" id="KW-0677">Repeat</keyword>
<dbReference type="GO" id="GO:0005315">
    <property type="term" value="F:phosphate transmembrane transporter activity"/>
    <property type="evidence" value="ECO:0007669"/>
    <property type="project" value="InterPro"/>
</dbReference>
<comment type="subcellular location">
    <subcellularLocation>
        <location evidence="1">Mitochondrion inner membrane</location>
        <topology evidence="1">Multi-pass membrane protein</topology>
    </subcellularLocation>
</comment>
<evidence type="ECO:0000256" key="2">
    <source>
        <dbReference type="ARBA" id="ARBA00006375"/>
    </source>
</evidence>
<proteinExistence type="inferred from homology"/>
<dbReference type="Proteomes" id="UP001359559">
    <property type="component" value="Unassembled WGS sequence"/>
</dbReference>
<dbReference type="InterPro" id="IPR018108">
    <property type="entry name" value="MCP_transmembrane"/>
</dbReference>
<dbReference type="AlphaFoldDB" id="A0AAN9PUD5"/>
<dbReference type="PANTHER" id="PTHR45671:SF10">
    <property type="entry name" value="SOLUTE CARRIER FAMILY 25 MEMBER 3"/>
    <property type="match status" value="1"/>
</dbReference>
<dbReference type="EMBL" id="JAYKXN010000002">
    <property type="protein sequence ID" value="KAK7309648.1"/>
    <property type="molecule type" value="Genomic_DNA"/>
</dbReference>
<dbReference type="SUPFAM" id="SSF103506">
    <property type="entry name" value="Mitochondrial carrier"/>
    <property type="match status" value="1"/>
</dbReference>
<keyword evidence="11" id="KW-1185">Reference proteome</keyword>
<evidence type="ECO:0000256" key="8">
    <source>
        <dbReference type="ARBA" id="ARBA00023128"/>
    </source>
</evidence>
<reference evidence="10 11" key="1">
    <citation type="submission" date="2024-01" db="EMBL/GenBank/DDBJ databases">
        <title>The genomes of 5 underutilized Papilionoideae crops provide insights into root nodulation and disease resistance.</title>
        <authorList>
            <person name="Yuan L."/>
        </authorList>
    </citation>
    <scope>NUCLEOTIDE SEQUENCE [LARGE SCALE GENOMIC DNA]</scope>
    <source>
        <strain evidence="10">LY-2023</strain>
        <tissue evidence="10">Leaf</tissue>
    </source>
</reference>
<evidence type="ECO:0000313" key="11">
    <source>
        <dbReference type="Proteomes" id="UP001359559"/>
    </source>
</evidence>
<keyword evidence="3" id="KW-0813">Transport</keyword>
<evidence type="ECO:0000256" key="5">
    <source>
        <dbReference type="ARBA" id="ARBA00022737"/>
    </source>
</evidence>
<evidence type="ECO:0000256" key="6">
    <source>
        <dbReference type="ARBA" id="ARBA00022792"/>
    </source>
</evidence>
<evidence type="ECO:0000256" key="4">
    <source>
        <dbReference type="ARBA" id="ARBA00022692"/>
    </source>
</evidence>
<dbReference type="Pfam" id="PF00153">
    <property type="entry name" value="Mito_carr"/>
    <property type="match status" value="1"/>
</dbReference>
<protein>
    <submittedName>
        <fullName evidence="10">Uncharacterized protein</fullName>
    </submittedName>
</protein>
<dbReference type="InterPro" id="IPR044677">
    <property type="entry name" value="SLC25A3/Pic2/Mir1-like"/>
</dbReference>
<keyword evidence="8" id="KW-0496">Mitochondrion</keyword>
<dbReference type="InterPro" id="IPR023395">
    <property type="entry name" value="MCP_dom_sf"/>
</dbReference>
<evidence type="ECO:0000256" key="1">
    <source>
        <dbReference type="ARBA" id="ARBA00004448"/>
    </source>
</evidence>
<evidence type="ECO:0000256" key="3">
    <source>
        <dbReference type="ARBA" id="ARBA00022448"/>
    </source>
</evidence>
<dbReference type="GO" id="GO:0005743">
    <property type="term" value="C:mitochondrial inner membrane"/>
    <property type="evidence" value="ECO:0007669"/>
    <property type="project" value="UniProtKB-SubCell"/>
</dbReference>
<comment type="similarity">
    <text evidence="2">Belongs to the mitochondrial carrier (TC 2.A.29) family.</text>
</comment>
<keyword evidence="4" id="KW-0812">Transmembrane</keyword>
<dbReference type="PANTHER" id="PTHR45671">
    <property type="entry name" value="SOLUTE CARRIER FAMILY 25 (MITOCHONDRIAL CARRIER PHOSPHATE CARRIER), MEMBER 3, LIKE-RELATED-RELATED"/>
    <property type="match status" value="1"/>
</dbReference>
<keyword evidence="6" id="KW-0999">Mitochondrion inner membrane</keyword>